<evidence type="ECO:0000313" key="2">
    <source>
        <dbReference type="Proteomes" id="UP000298493"/>
    </source>
</evidence>
<proteinExistence type="predicted"/>
<dbReference type="EMBL" id="SNSC02000013">
    <property type="protein sequence ID" value="TID18939.1"/>
    <property type="molecule type" value="Genomic_DNA"/>
</dbReference>
<gene>
    <name evidence="1" type="ORF">E6O75_ATG06060</name>
</gene>
<protein>
    <submittedName>
        <fullName evidence="1">Uncharacterized protein</fullName>
    </submittedName>
</protein>
<sequence>MLLKVLETRESLLTSIGICFQFTLKFISRALLHPYLRPLRCRLCAYKLPRSQRPKLPFNIWEEARSTEYAVHI</sequence>
<dbReference type="Proteomes" id="UP000298493">
    <property type="component" value="Unassembled WGS sequence"/>
</dbReference>
<dbReference type="AlphaFoldDB" id="A0A4Z1P9L5"/>
<comment type="caution">
    <text evidence="1">The sequence shown here is derived from an EMBL/GenBank/DDBJ whole genome shotgun (WGS) entry which is preliminary data.</text>
</comment>
<organism evidence="1 2">
    <name type="scientific">Venturia nashicola</name>
    <dbReference type="NCBI Taxonomy" id="86259"/>
    <lineage>
        <taxon>Eukaryota</taxon>
        <taxon>Fungi</taxon>
        <taxon>Dikarya</taxon>
        <taxon>Ascomycota</taxon>
        <taxon>Pezizomycotina</taxon>
        <taxon>Dothideomycetes</taxon>
        <taxon>Pleosporomycetidae</taxon>
        <taxon>Venturiales</taxon>
        <taxon>Venturiaceae</taxon>
        <taxon>Venturia</taxon>
    </lineage>
</organism>
<name>A0A4Z1P9L5_9PEZI</name>
<evidence type="ECO:0000313" key="1">
    <source>
        <dbReference type="EMBL" id="TID18939.1"/>
    </source>
</evidence>
<accession>A0A4Z1P9L5</accession>
<keyword evidence="2" id="KW-1185">Reference proteome</keyword>
<reference evidence="1 2" key="1">
    <citation type="submission" date="2019-04" db="EMBL/GenBank/DDBJ databases">
        <title>High contiguity whole genome sequence and gene annotation resource for two Venturia nashicola isolates.</title>
        <authorList>
            <person name="Prokchorchik M."/>
            <person name="Won K."/>
            <person name="Lee Y."/>
            <person name="Choi E.D."/>
            <person name="Segonzac C."/>
            <person name="Sohn K.H."/>
        </authorList>
    </citation>
    <scope>NUCLEOTIDE SEQUENCE [LARGE SCALE GENOMIC DNA]</scope>
    <source>
        <strain evidence="1 2">PRI2</strain>
    </source>
</reference>